<dbReference type="GO" id="GO:0051645">
    <property type="term" value="P:Golgi localization"/>
    <property type="evidence" value="ECO:0007669"/>
    <property type="project" value="TreeGrafter"/>
</dbReference>
<dbReference type="PANTHER" id="PTHR10121:SF0">
    <property type="entry name" value="COATOMER SUBUNIT DELTA"/>
    <property type="match status" value="1"/>
</dbReference>
<accession>A0A3Q0J5N5</accession>
<comment type="subunit">
    <text evidence="2 10">Oligomeric complex that consists of at least the alpha, beta, beta', gamma, delta, epsilon and zeta subunits.</text>
</comment>
<dbReference type="FunFam" id="2.60.40.1170:FF:000007">
    <property type="entry name" value="Coatomer subunit delta"/>
    <property type="match status" value="1"/>
</dbReference>
<evidence type="ECO:0000256" key="5">
    <source>
        <dbReference type="ARBA" id="ARBA00022892"/>
    </source>
</evidence>
<evidence type="ECO:0000256" key="1">
    <source>
        <dbReference type="ARBA" id="ARBA00010516"/>
    </source>
</evidence>
<evidence type="ECO:0000256" key="4">
    <source>
        <dbReference type="ARBA" id="ARBA00022490"/>
    </source>
</evidence>
<dbReference type="STRING" id="121845.A0A3Q0J5N5"/>
<evidence type="ECO:0000256" key="3">
    <source>
        <dbReference type="ARBA" id="ARBA00022448"/>
    </source>
</evidence>
<dbReference type="PROSITE" id="PS51072">
    <property type="entry name" value="MHD"/>
    <property type="match status" value="1"/>
</dbReference>
<keyword evidence="4 10" id="KW-0963">Cytoplasm</keyword>
<dbReference type="RefSeq" id="XP_026682030.1">
    <property type="nucleotide sequence ID" value="XM_026826229.1"/>
</dbReference>
<dbReference type="PaxDb" id="121845-A0A3Q0J5N5"/>
<dbReference type="CDD" id="cd14830">
    <property type="entry name" value="Delta_COP_N"/>
    <property type="match status" value="1"/>
</dbReference>
<dbReference type="Pfam" id="PF00928">
    <property type="entry name" value="Adap_comp_sub"/>
    <property type="match status" value="1"/>
</dbReference>
<dbReference type="GO" id="GO:0006888">
    <property type="term" value="P:endoplasmic reticulum to Golgi vesicle-mediated transport"/>
    <property type="evidence" value="ECO:0007669"/>
    <property type="project" value="TreeGrafter"/>
</dbReference>
<dbReference type="Gene3D" id="2.60.40.1170">
    <property type="entry name" value="Mu homology domain, subdomain B"/>
    <property type="match status" value="1"/>
</dbReference>
<evidence type="ECO:0000256" key="11">
    <source>
        <dbReference type="RuleBase" id="RU366052"/>
    </source>
</evidence>
<sequence length="461" mass="51771">MQNIWKFQLCLVVQQFGSKRSWVRDSGLTACKDKIKGMSLLDGLFMDENEVTDNAFSLIFAFDEIVALGYRESVNLAQTVFILNFPAIVSRQFVEMTRARIEGLLAAFPKLMSSGKQHTFVETDSVRYVYQPLEKLYMLLITTKTSNILEDLETLRLFSRVVSYNEVLIAAAICTKSGKTIVSRQFVEMTRVLIAAAICTKSGKTEYELEHEEKELNQVTISIPLPVTHPNVDKELFKSKTEIGLKNPSKPFPLNNDIGVLKWRFTSTDESCLPLSINCWPSDNGSGGCDVNIEYELEHEEKELNQVTISIPLPLHCTPNVTECDGDYNYDARKNTLTWSLALIDSSNKSGALEFSAPSASQSDFFPLQVSFSCNQSYANIKIFIEKLFLLHCTPNVTECDGDYNYDARKNTLTWSLALIDSSNKSGALEFSAPSASQSDFFPLQVSFSCNQSYANIKMEL</sequence>
<dbReference type="CDD" id="cd09254">
    <property type="entry name" value="AP_delta-COPI_MHD"/>
    <property type="match status" value="1"/>
</dbReference>
<dbReference type="Gene3D" id="3.30.450.60">
    <property type="match status" value="1"/>
</dbReference>
<organism evidence="13 14">
    <name type="scientific">Diaphorina citri</name>
    <name type="common">Asian citrus psyllid</name>
    <dbReference type="NCBI Taxonomy" id="121845"/>
    <lineage>
        <taxon>Eukaryota</taxon>
        <taxon>Metazoa</taxon>
        <taxon>Ecdysozoa</taxon>
        <taxon>Arthropoda</taxon>
        <taxon>Hexapoda</taxon>
        <taxon>Insecta</taxon>
        <taxon>Pterygota</taxon>
        <taxon>Neoptera</taxon>
        <taxon>Paraneoptera</taxon>
        <taxon>Hemiptera</taxon>
        <taxon>Sternorrhyncha</taxon>
        <taxon>Psylloidea</taxon>
        <taxon>Psyllidae</taxon>
        <taxon>Diaphorininae</taxon>
        <taxon>Diaphorina</taxon>
    </lineage>
</organism>
<evidence type="ECO:0000256" key="8">
    <source>
        <dbReference type="ARBA" id="ARBA00023136"/>
    </source>
</evidence>
<keyword evidence="8 10" id="KW-0472">Membrane</keyword>
<evidence type="ECO:0000313" key="13">
    <source>
        <dbReference type="Proteomes" id="UP000079169"/>
    </source>
</evidence>
<protein>
    <recommendedName>
        <fullName evidence="10">Coatomer subunit delta</fullName>
    </recommendedName>
</protein>
<comment type="function">
    <text evidence="10">The coatomer is a cytosolic protein complex that binds to dilysine motifs and reversibly associates with Golgi non-clathrin-coated vesicles, which further mediate biosynthetic protein transport from the ER, via the Golgi up to the trans Golgi network. Coatomer complex is required for budding from Golgi membranes, and is essential for the retrograde Golgi-to-ER transport of dilysine-tagged proteins.</text>
</comment>
<dbReference type="KEGG" id="dci:103512881"/>
<evidence type="ECO:0000256" key="6">
    <source>
        <dbReference type="ARBA" id="ARBA00022927"/>
    </source>
</evidence>
<keyword evidence="13" id="KW-1185">Reference proteome</keyword>
<evidence type="ECO:0000259" key="12">
    <source>
        <dbReference type="PROSITE" id="PS51072"/>
    </source>
</evidence>
<keyword evidence="3 10" id="KW-0813">Transport</keyword>
<reference evidence="14" key="1">
    <citation type="submission" date="2025-08" db="UniProtKB">
        <authorList>
            <consortium name="RefSeq"/>
        </authorList>
    </citation>
    <scope>IDENTIFICATION</scope>
</reference>
<dbReference type="GO" id="GO:0015031">
    <property type="term" value="P:protein transport"/>
    <property type="evidence" value="ECO:0007669"/>
    <property type="project" value="UniProtKB-KW"/>
</dbReference>
<dbReference type="AlphaFoldDB" id="A0A3Q0J5N5"/>
<dbReference type="FunFam" id="3.30.450.60:FF:000003">
    <property type="entry name" value="Coatomer subunit delta"/>
    <property type="match status" value="1"/>
</dbReference>
<feature type="domain" description="MHD" evidence="12">
    <location>
        <begin position="159"/>
        <end position="415"/>
    </location>
</feature>
<proteinExistence type="inferred from homology"/>
<dbReference type="InterPro" id="IPR027059">
    <property type="entry name" value="Coatomer_dsu"/>
</dbReference>
<dbReference type="GeneID" id="103512881"/>
<dbReference type="SUPFAM" id="SSF64356">
    <property type="entry name" value="SNARE-like"/>
    <property type="match status" value="1"/>
</dbReference>
<dbReference type="GO" id="GO:0000139">
    <property type="term" value="C:Golgi membrane"/>
    <property type="evidence" value="ECO:0007669"/>
    <property type="project" value="UniProtKB-SubCell"/>
</dbReference>
<comment type="subcellular location">
    <subcellularLocation>
        <location evidence="10 11">Cytoplasm</location>
    </subcellularLocation>
    <subcellularLocation>
        <location evidence="10 11">Cytoplasmic vesicle</location>
        <location evidence="10 11">COPI-coated vesicle membrane</location>
        <topology evidence="10 11">Peripheral membrane protein</topology>
        <orientation evidence="10 11">Cytoplasmic side</orientation>
    </subcellularLocation>
    <subcellularLocation>
        <location evidence="10 11">Golgi apparatus membrane</location>
        <topology evidence="10 11">Peripheral membrane protein</topology>
        <orientation evidence="10 11">Cytoplasmic side</orientation>
    </subcellularLocation>
</comment>
<evidence type="ECO:0000256" key="2">
    <source>
        <dbReference type="ARBA" id="ARBA00011775"/>
    </source>
</evidence>
<evidence type="ECO:0000256" key="9">
    <source>
        <dbReference type="ARBA" id="ARBA00023329"/>
    </source>
</evidence>
<evidence type="ECO:0000256" key="7">
    <source>
        <dbReference type="ARBA" id="ARBA00023034"/>
    </source>
</evidence>
<comment type="similarity">
    <text evidence="1 10">Belongs to the adaptor complexes medium subunit family. Delta-COP subfamily.</text>
</comment>
<evidence type="ECO:0000313" key="14">
    <source>
        <dbReference type="RefSeq" id="XP_026682030.1"/>
    </source>
</evidence>
<evidence type="ECO:0000256" key="10">
    <source>
        <dbReference type="RuleBase" id="RU364018"/>
    </source>
</evidence>
<keyword evidence="6 10" id="KW-0653">Protein transport</keyword>
<gene>
    <name evidence="14" type="primary">LOC103512881</name>
</gene>
<dbReference type="Proteomes" id="UP000079169">
    <property type="component" value="Unplaced"/>
</dbReference>
<dbReference type="InterPro" id="IPR011012">
    <property type="entry name" value="Longin-like_dom_sf"/>
</dbReference>
<dbReference type="InterPro" id="IPR028565">
    <property type="entry name" value="MHD"/>
</dbReference>
<dbReference type="InterPro" id="IPR036168">
    <property type="entry name" value="AP2_Mu_C_sf"/>
</dbReference>
<dbReference type="GO" id="GO:0006890">
    <property type="term" value="P:retrograde vesicle-mediated transport, Golgi to endoplasmic reticulum"/>
    <property type="evidence" value="ECO:0007669"/>
    <property type="project" value="UniProtKB-UniRule"/>
</dbReference>
<dbReference type="GO" id="GO:0030126">
    <property type="term" value="C:COPI vesicle coat"/>
    <property type="evidence" value="ECO:0007669"/>
    <property type="project" value="UniProtKB-UniRule"/>
</dbReference>
<dbReference type="SUPFAM" id="SSF49447">
    <property type="entry name" value="Second domain of Mu2 adaptin subunit (ap50) of ap2 adaptor"/>
    <property type="match status" value="2"/>
</dbReference>
<keyword evidence="5 10" id="KW-0931">ER-Golgi transport</keyword>
<dbReference type="PANTHER" id="PTHR10121">
    <property type="entry name" value="COATOMER SUBUNIT DELTA"/>
    <property type="match status" value="1"/>
</dbReference>
<keyword evidence="9 10" id="KW-0968">Cytoplasmic vesicle</keyword>
<name>A0A3Q0J5N5_DIACI</name>
<keyword evidence="7 10" id="KW-0333">Golgi apparatus</keyword>